<feature type="region of interest" description="Disordered" evidence="1">
    <location>
        <begin position="134"/>
        <end position="161"/>
    </location>
</feature>
<dbReference type="EMBL" id="KN848103">
    <property type="protein sequence ID" value="KIX92560.1"/>
    <property type="molecule type" value="Genomic_DNA"/>
</dbReference>
<sequence>MSAPPPAPITTLNTAAGPAPILAPKPQDQVLDPVRKVAQGPMPKDKTFGSTRVMITVNKNMTGAETTTTAFFRIEMPLDPTSTDDPERAMAVKSIQDITERVFEDDGFEAADLLAFLEKLLIFQEDGVMVEADDTDCEEEEQSGTDTDASDDSWARKIWIG</sequence>
<dbReference type="RefSeq" id="XP_016626683.1">
    <property type="nucleotide sequence ID" value="XM_016782224.1"/>
</dbReference>
<dbReference type="AlphaFoldDB" id="A0A0D2GSV8"/>
<evidence type="ECO:0000313" key="3">
    <source>
        <dbReference type="Proteomes" id="UP000053411"/>
    </source>
</evidence>
<proteinExistence type="predicted"/>
<dbReference type="OrthoDB" id="10591839at2759"/>
<evidence type="ECO:0000256" key="1">
    <source>
        <dbReference type="SAM" id="MobiDB-lite"/>
    </source>
</evidence>
<dbReference type="VEuPathDB" id="FungiDB:Z520_11736"/>
<accession>A0A0D2GSV8</accession>
<protein>
    <submittedName>
        <fullName evidence="2">Uncharacterized protein</fullName>
    </submittedName>
</protein>
<evidence type="ECO:0000313" key="2">
    <source>
        <dbReference type="EMBL" id="KIX92560.1"/>
    </source>
</evidence>
<feature type="compositionally biased region" description="Acidic residues" evidence="1">
    <location>
        <begin position="134"/>
        <end position="151"/>
    </location>
</feature>
<organism evidence="2 3">
    <name type="scientific">Fonsecaea multimorphosa CBS 102226</name>
    <dbReference type="NCBI Taxonomy" id="1442371"/>
    <lineage>
        <taxon>Eukaryota</taxon>
        <taxon>Fungi</taxon>
        <taxon>Dikarya</taxon>
        <taxon>Ascomycota</taxon>
        <taxon>Pezizomycotina</taxon>
        <taxon>Eurotiomycetes</taxon>
        <taxon>Chaetothyriomycetidae</taxon>
        <taxon>Chaetothyriales</taxon>
        <taxon>Herpotrichiellaceae</taxon>
        <taxon>Fonsecaea</taxon>
    </lineage>
</organism>
<keyword evidence="3" id="KW-1185">Reference proteome</keyword>
<gene>
    <name evidence="2" type="ORF">Z520_11736</name>
</gene>
<dbReference type="GeneID" id="27717482"/>
<reference evidence="2 3" key="1">
    <citation type="submission" date="2015-01" db="EMBL/GenBank/DDBJ databases">
        <title>The Genome Sequence of Fonsecaea multimorphosa CBS 102226.</title>
        <authorList>
            <consortium name="The Broad Institute Genomics Platform"/>
            <person name="Cuomo C."/>
            <person name="de Hoog S."/>
            <person name="Gorbushina A."/>
            <person name="Stielow B."/>
            <person name="Teixiera M."/>
            <person name="Abouelleil A."/>
            <person name="Chapman S.B."/>
            <person name="Priest M."/>
            <person name="Young S.K."/>
            <person name="Wortman J."/>
            <person name="Nusbaum C."/>
            <person name="Birren B."/>
        </authorList>
    </citation>
    <scope>NUCLEOTIDE SEQUENCE [LARGE SCALE GENOMIC DNA]</scope>
    <source>
        <strain evidence="2 3">CBS 102226</strain>
    </source>
</reference>
<feature type="region of interest" description="Disordered" evidence="1">
    <location>
        <begin position="1"/>
        <end position="26"/>
    </location>
</feature>
<dbReference type="Proteomes" id="UP000053411">
    <property type="component" value="Unassembled WGS sequence"/>
</dbReference>
<name>A0A0D2GSV8_9EURO</name>